<dbReference type="NCBIfam" id="TIGR03141">
    <property type="entry name" value="cytochro_ccmD"/>
    <property type="match status" value="1"/>
</dbReference>
<dbReference type="EMBL" id="LAZR01023698">
    <property type="protein sequence ID" value="KKL77621.1"/>
    <property type="molecule type" value="Genomic_DNA"/>
</dbReference>
<sequence>MIPDLGKYAAEVLAAYGLSFLLLGGLIGLTVQRSRRIRRELGEVERRRENG</sequence>
<keyword evidence="4" id="KW-0997">Cell inner membrane</keyword>
<gene>
    <name evidence="10" type="ORF">LCGC14_2033040</name>
</gene>
<evidence type="ECO:0000256" key="2">
    <source>
        <dbReference type="ARBA" id="ARBA00022448"/>
    </source>
</evidence>
<keyword evidence="8 9" id="KW-0472">Membrane</keyword>
<dbReference type="Pfam" id="PF04995">
    <property type="entry name" value="CcmD"/>
    <property type="match status" value="1"/>
</dbReference>
<evidence type="ECO:0000256" key="7">
    <source>
        <dbReference type="ARBA" id="ARBA00022989"/>
    </source>
</evidence>
<evidence type="ECO:0000256" key="1">
    <source>
        <dbReference type="ARBA" id="ARBA00004377"/>
    </source>
</evidence>
<keyword evidence="6" id="KW-0201">Cytochrome c-type biogenesis</keyword>
<dbReference type="InterPro" id="IPR007078">
    <property type="entry name" value="Haem_export_protD_CcmD"/>
</dbReference>
<evidence type="ECO:0000256" key="6">
    <source>
        <dbReference type="ARBA" id="ARBA00022748"/>
    </source>
</evidence>
<protein>
    <recommendedName>
        <fullName evidence="11">Heme exporter protein D</fullName>
    </recommendedName>
</protein>
<keyword evidence="2" id="KW-0813">Transport</keyword>
<comment type="caution">
    <text evidence="10">The sequence shown here is derived from an EMBL/GenBank/DDBJ whole genome shotgun (WGS) entry which is preliminary data.</text>
</comment>
<dbReference type="GO" id="GO:0017004">
    <property type="term" value="P:cytochrome complex assembly"/>
    <property type="evidence" value="ECO:0007669"/>
    <property type="project" value="UniProtKB-KW"/>
</dbReference>
<evidence type="ECO:0000256" key="3">
    <source>
        <dbReference type="ARBA" id="ARBA00022475"/>
    </source>
</evidence>
<dbReference type="GO" id="GO:0015886">
    <property type="term" value="P:heme transport"/>
    <property type="evidence" value="ECO:0007669"/>
    <property type="project" value="InterPro"/>
</dbReference>
<feature type="transmembrane region" description="Helical" evidence="9">
    <location>
        <begin position="12"/>
        <end position="31"/>
    </location>
</feature>
<dbReference type="AlphaFoldDB" id="A0A0F9FGM5"/>
<comment type="subcellular location">
    <subcellularLocation>
        <location evidence="1">Cell inner membrane</location>
        <topology evidence="1">Single-pass membrane protein</topology>
    </subcellularLocation>
</comment>
<accession>A0A0F9FGM5</accession>
<evidence type="ECO:0000313" key="10">
    <source>
        <dbReference type="EMBL" id="KKL77621.1"/>
    </source>
</evidence>
<evidence type="ECO:0000256" key="9">
    <source>
        <dbReference type="SAM" id="Phobius"/>
    </source>
</evidence>
<organism evidence="10">
    <name type="scientific">marine sediment metagenome</name>
    <dbReference type="NCBI Taxonomy" id="412755"/>
    <lineage>
        <taxon>unclassified sequences</taxon>
        <taxon>metagenomes</taxon>
        <taxon>ecological metagenomes</taxon>
    </lineage>
</organism>
<reference evidence="10" key="1">
    <citation type="journal article" date="2015" name="Nature">
        <title>Complex archaea that bridge the gap between prokaryotes and eukaryotes.</title>
        <authorList>
            <person name="Spang A."/>
            <person name="Saw J.H."/>
            <person name="Jorgensen S.L."/>
            <person name="Zaremba-Niedzwiedzka K."/>
            <person name="Martijn J."/>
            <person name="Lind A.E."/>
            <person name="van Eijk R."/>
            <person name="Schleper C."/>
            <person name="Guy L."/>
            <person name="Ettema T.J."/>
        </authorList>
    </citation>
    <scope>NUCLEOTIDE SEQUENCE</scope>
</reference>
<evidence type="ECO:0000256" key="4">
    <source>
        <dbReference type="ARBA" id="ARBA00022519"/>
    </source>
</evidence>
<evidence type="ECO:0008006" key="11">
    <source>
        <dbReference type="Google" id="ProtNLM"/>
    </source>
</evidence>
<evidence type="ECO:0000256" key="8">
    <source>
        <dbReference type="ARBA" id="ARBA00023136"/>
    </source>
</evidence>
<keyword evidence="3" id="KW-1003">Cell membrane</keyword>
<keyword evidence="7 9" id="KW-1133">Transmembrane helix</keyword>
<name>A0A0F9FGM5_9ZZZZ</name>
<keyword evidence="5 9" id="KW-0812">Transmembrane</keyword>
<dbReference type="GO" id="GO:0005886">
    <property type="term" value="C:plasma membrane"/>
    <property type="evidence" value="ECO:0007669"/>
    <property type="project" value="UniProtKB-SubCell"/>
</dbReference>
<proteinExistence type="predicted"/>
<evidence type="ECO:0000256" key="5">
    <source>
        <dbReference type="ARBA" id="ARBA00022692"/>
    </source>
</evidence>